<dbReference type="InterPro" id="IPR050832">
    <property type="entry name" value="Bact_Acetyltransf"/>
</dbReference>
<comment type="caution">
    <text evidence="4">The sequence shown here is derived from an EMBL/GenBank/DDBJ whole genome shotgun (WGS) entry which is preliminary data.</text>
</comment>
<evidence type="ECO:0000259" key="3">
    <source>
        <dbReference type="PROSITE" id="PS51186"/>
    </source>
</evidence>
<evidence type="ECO:0000256" key="2">
    <source>
        <dbReference type="ARBA" id="ARBA00023315"/>
    </source>
</evidence>
<dbReference type="InterPro" id="IPR016181">
    <property type="entry name" value="Acyl_CoA_acyltransferase"/>
</dbReference>
<dbReference type="PROSITE" id="PS51186">
    <property type="entry name" value="GNAT"/>
    <property type="match status" value="1"/>
</dbReference>
<gene>
    <name evidence="4" type="ORF">GCM10025881_13060</name>
</gene>
<accession>A0ABQ6K1K4</accession>
<dbReference type="PANTHER" id="PTHR43877">
    <property type="entry name" value="AMINOALKYLPHOSPHONATE N-ACETYLTRANSFERASE-RELATED-RELATED"/>
    <property type="match status" value="1"/>
</dbReference>
<organism evidence="4 5">
    <name type="scientific">Pseudolysinimonas kribbensis</name>
    <dbReference type="NCBI Taxonomy" id="433641"/>
    <lineage>
        <taxon>Bacteria</taxon>
        <taxon>Bacillati</taxon>
        <taxon>Actinomycetota</taxon>
        <taxon>Actinomycetes</taxon>
        <taxon>Micrococcales</taxon>
        <taxon>Microbacteriaceae</taxon>
        <taxon>Pseudolysinimonas</taxon>
    </lineage>
</organism>
<dbReference type="Gene3D" id="3.40.630.30">
    <property type="match status" value="1"/>
</dbReference>
<keyword evidence="1" id="KW-0808">Transferase</keyword>
<evidence type="ECO:0000256" key="1">
    <source>
        <dbReference type="ARBA" id="ARBA00022679"/>
    </source>
</evidence>
<name>A0ABQ6K1K4_9MICO</name>
<dbReference type="InterPro" id="IPR000182">
    <property type="entry name" value="GNAT_dom"/>
</dbReference>
<dbReference type="PIRSF" id="PIRSF028520">
    <property type="entry name" value="UCP028520"/>
    <property type="match status" value="1"/>
</dbReference>
<feature type="domain" description="N-acetyltransferase" evidence="3">
    <location>
        <begin position="1"/>
        <end position="160"/>
    </location>
</feature>
<keyword evidence="2" id="KW-0012">Acyltransferase</keyword>
<protein>
    <submittedName>
        <fullName evidence="4">Acetyltransferase</fullName>
    </submittedName>
</protein>
<dbReference type="PANTHER" id="PTHR43877:SF2">
    <property type="entry name" value="AMINOALKYLPHOSPHONATE N-ACETYLTRANSFERASE-RELATED"/>
    <property type="match status" value="1"/>
</dbReference>
<dbReference type="SUPFAM" id="SSF55729">
    <property type="entry name" value="Acyl-CoA N-acyltransferases (Nat)"/>
    <property type="match status" value="1"/>
</dbReference>
<dbReference type="Proteomes" id="UP001157034">
    <property type="component" value="Unassembled WGS sequence"/>
</dbReference>
<dbReference type="Pfam" id="PF00583">
    <property type="entry name" value="Acetyltransf_1"/>
    <property type="match status" value="1"/>
</dbReference>
<dbReference type="EMBL" id="BSVB01000001">
    <property type="protein sequence ID" value="GMA94482.1"/>
    <property type="molecule type" value="Genomic_DNA"/>
</dbReference>
<proteinExistence type="predicted"/>
<sequence>MRPIEAGDIAALVALNTDAAPAVNVVSVDEFTRLADDSTLALAVDDGEPAGLLLALPPGLDYASENYRWFSERASAAGTDFLYVDRIVVAPRLRGTGVGRRLYETVFATAAVRGVAEVLCEVNLQPPNPGSMRFHLGLGFAEVGRQHTKGGAVEVALLARATAAATSA</sequence>
<dbReference type="CDD" id="cd04301">
    <property type="entry name" value="NAT_SF"/>
    <property type="match status" value="1"/>
</dbReference>
<keyword evidence="5" id="KW-1185">Reference proteome</keyword>
<dbReference type="InterPro" id="IPR016890">
    <property type="entry name" value="UCP028520"/>
</dbReference>
<reference evidence="5" key="1">
    <citation type="journal article" date="2019" name="Int. J. Syst. Evol. Microbiol.">
        <title>The Global Catalogue of Microorganisms (GCM) 10K type strain sequencing project: providing services to taxonomists for standard genome sequencing and annotation.</title>
        <authorList>
            <consortium name="The Broad Institute Genomics Platform"/>
            <consortium name="The Broad Institute Genome Sequencing Center for Infectious Disease"/>
            <person name="Wu L."/>
            <person name="Ma J."/>
        </authorList>
    </citation>
    <scope>NUCLEOTIDE SEQUENCE [LARGE SCALE GENOMIC DNA]</scope>
    <source>
        <strain evidence="5">NBRC 108894</strain>
    </source>
</reference>
<evidence type="ECO:0000313" key="4">
    <source>
        <dbReference type="EMBL" id="GMA94482.1"/>
    </source>
</evidence>
<evidence type="ECO:0000313" key="5">
    <source>
        <dbReference type="Proteomes" id="UP001157034"/>
    </source>
</evidence>